<dbReference type="RefSeq" id="WP_012259196.1">
    <property type="nucleotide sequence ID" value="NC_010175.1"/>
</dbReference>
<gene>
    <name evidence="12" type="ordered locus">Caur_3358</name>
</gene>
<proteinExistence type="inferred from homology"/>
<keyword evidence="5" id="KW-0809">Transit peptide</keyword>
<dbReference type="HOGENOM" id="CLU_021377_7_1_0"/>
<dbReference type="STRING" id="324602.Caur_3358"/>
<evidence type="ECO:0000256" key="4">
    <source>
        <dbReference type="ARBA" id="ARBA00022827"/>
    </source>
</evidence>
<sequence>MISLERRQIVSSPHIISNQPAQSRRPRVVIVGAGFGGLAAVRTLAQAPVDVLLINRTNYHGFWPLLYQVATAGLEPESIAYPVRAILRRYRNVNFLLAEVHSVDFTRQLVHTNTGSVQYDYLILAAGSTTNFFGNERIARHTLGMKDLNEAQRLRNHVLLCCERAAAESDPDKRMALLTFAVVGGGPTGVELAGAFVELIRHVIRHDYPMLDVRQARVVLIEATDRILASFPDSLQQAALHRLQRMGVEVRLNTPVADADTNGLRFRDGSSLAAKTVVWAAGVRGAPLADALGVTLGRGARVVVTPQLTLPDDDRVFVIGDMAYLEGYRPGVAYPMVAPVAIQMGEQAARNILAQIDGRPMQPFQYHDKGQMATIGRSAAVLDAFGVRLSGWLAWVGWLFVHLMALVGFRNRALVLLNWAYSYFTYDRGVRLIFGIGAEEHEEALLDVGKRQDYR</sequence>
<dbReference type="Gene3D" id="3.50.50.100">
    <property type="match status" value="1"/>
</dbReference>
<evidence type="ECO:0000313" key="13">
    <source>
        <dbReference type="Proteomes" id="UP000002008"/>
    </source>
</evidence>
<evidence type="ECO:0000256" key="3">
    <source>
        <dbReference type="ARBA" id="ARBA00022630"/>
    </source>
</evidence>
<evidence type="ECO:0000256" key="2">
    <source>
        <dbReference type="ARBA" id="ARBA00012637"/>
    </source>
</evidence>
<keyword evidence="7" id="KW-0520">NAD</keyword>
<feature type="domain" description="FAD/NAD(P)-binding" evidence="10">
    <location>
        <begin position="27"/>
        <end position="345"/>
    </location>
</feature>
<feature type="transmembrane region" description="Helical" evidence="9">
    <location>
        <begin position="392"/>
        <end position="409"/>
    </location>
</feature>
<dbReference type="PRINTS" id="PR00411">
    <property type="entry name" value="PNDRDTASEI"/>
</dbReference>
<dbReference type="PANTHER" id="PTHR43706:SF47">
    <property type="entry name" value="EXTERNAL NADH-UBIQUINONE OXIDOREDUCTASE 1, MITOCHONDRIAL-RELATED"/>
    <property type="match status" value="1"/>
</dbReference>
<evidence type="ECO:0000256" key="6">
    <source>
        <dbReference type="ARBA" id="ARBA00023002"/>
    </source>
</evidence>
<dbReference type="AlphaFoldDB" id="A9WJS7"/>
<comment type="catalytic activity">
    <reaction evidence="8">
        <text>a quinone + NADH + H(+) = a quinol + NAD(+)</text>
        <dbReference type="Rhea" id="RHEA:46160"/>
        <dbReference type="ChEBI" id="CHEBI:15378"/>
        <dbReference type="ChEBI" id="CHEBI:24646"/>
        <dbReference type="ChEBI" id="CHEBI:57540"/>
        <dbReference type="ChEBI" id="CHEBI:57945"/>
        <dbReference type="ChEBI" id="CHEBI:132124"/>
        <dbReference type="EC" id="1.6.5.9"/>
    </reaction>
</comment>
<dbReference type="PATRIC" id="fig|324602.8.peg.3779"/>
<dbReference type="PRINTS" id="PR00368">
    <property type="entry name" value="FADPNR"/>
</dbReference>
<name>A9WJS7_CHLAA</name>
<evidence type="ECO:0000256" key="8">
    <source>
        <dbReference type="ARBA" id="ARBA00047599"/>
    </source>
</evidence>
<dbReference type="GO" id="GO:0003955">
    <property type="term" value="F:NAD(P)H dehydrogenase (quinone) activity"/>
    <property type="evidence" value="ECO:0000318"/>
    <property type="project" value="GO_Central"/>
</dbReference>
<keyword evidence="9" id="KW-0472">Membrane</keyword>
<comment type="similarity">
    <text evidence="1">Belongs to the NADH dehydrogenase family.</text>
</comment>
<accession>A9WJS7</accession>
<dbReference type="EnsemblBacteria" id="ABY36543">
    <property type="protein sequence ID" value="ABY36543"/>
    <property type="gene ID" value="Caur_3358"/>
</dbReference>
<dbReference type="EC" id="1.6.5.9" evidence="2"/>
<keyword evidence="9" id="KW-0812">Transmembrane</keyword>
<feature type="domain" description="External alternative NADH-ubiquinone oxidoreductase-like C-terminal" evidence="11">
    <location>
        <begin position="369"/>
        <end position="424"/>
    </location>
</feature>
<dbReference type="EMBL" id="CP000909">
    <property type="protein sequence ID" value="ABY36543.1"/>
    <property type="molecule type" value="Genomic_DNA"/>
</dbReference>
<dbReference type="InterPro" id="IPR023753">
    <property type="entry name" value="FAD/NAD-binding_dom"/>
</dbReference>
<dbReference type="GO" id="GO:0050136">
    <property type="term" value="F:NADH dehydrogenase (quinone) (non-electrogenic) activity"/>
    <property type="evidence" value="ECO:0007669"/>
    <property type="project" value="UniProtKB-EC"/>
</dbReference>
<evidence type="ECO:0000256" key="1">
    <source>
        <dbReference type="ARBA" id="ARBA00005272"/>
    </source>
</evidence>
<dbReference type="InParanoid" id="A9WJS7"/>
<keyword evidence="6" id="KW-0560">Oxidoreductase</keyword>
<dbReference type="eggNOG" id="COG1252">
    <property type="taxonomic scope" value="Bacteria"/>
</dbReference>
<organism evidence="12 13">
    <name type="scientific">Chloroflexus aurantiacus (strain ATCC 29366 / DSM 635 / J-10-fl)</name>
    <dbReference type="NCBI Taxonomy" id="324602"/>
    <lineage>
        <taxon>Bacteria</taxon>
        <taxon>Bacillati</taxon>
        <taxon>Chloroflexota</taxon>
        <taxon>Chloroflexia</taxon>
        <taxon>Chloroflexales</taxon>
        <taxon>Chloroflexineae</taxon>
        <taxon>Chloroflexaceae</taxon>
        <taxon>Chloroflexus</taxon>
    </lineage>
</organism>
<dbReference type="InterPro" id="IPR036188">
    <property type="entry name" value="FAD/NAD-bd_sf"/>
</dbReference>
<dbReference type="GO" id="GO:0019646">
    <property type="term" value="P:aerobic electron transport chain"/>
    <property type="evidence" value="ECO:0000318"/>
    <property type="project" value="GO_Central"/>
</dbReference>
<keyword evidence="4" id="KW-0274">FAD</keyword>
<dbReference type="Pfam" id="PF22366">
    <property type="entry name" value="NDH2_C"/>
    <property type="match status" value="1"/>
</dbReference>
<keyword evidence="3" id="KW-0285">Flavoprotein</keyword>
<protein>
    <recommendedName>
        <fullName evidence="2">NADH:ubiquinone reductase (non-electrogenic)</fullName>
        <ecNumber evidence="2">1.6.5.9</ecNumber>
    </recommendedName>
</protein>
<dbReference type="Proteomes" id="UP000002008">
    <property type="component" value="Chromosome"/>
</dbReference>
<evidence type="ECO:0000259" key="10">
    <source>
        <dbReference type="Pfam" id="PF07992"/>
    </source>
</evidence>
<reference evidence="13" key="1">
    <citation type="journal article" date="2011" name="BMC Genomics">
        <title>Complete genome sequence of the filamentous anoxygenic phototrophic bacterium Chloroflexus aurantiacus.</title>
        <authorList>
            <person name="Tang K.H."/>
            <person name="Barry K."/>
            <person name="Chertkov O."/>
            <person name="Dalin E."/>
            <person name="Han C.S."/>
            <person name="Hauser L.J."/>
            <person name="Honchak B.M."/>
            <person name="Karbach L.E."/>
            <person name="Land M.L."/>
            <person name="Lapidus A."/>
            <person name="Larimer F.W."/>
            <person name="Mikhailova N."/>
            <person name="Pitluck S."/>
            <person name="Pierson B.K."/>
            <person name="Blankenship R.E."/>
        </authorList>
    </citation>
    <scope>NUCLEOTIDE SEQUENCE [LARGE SCALE GENOMIC DNA]</scope>
    <source>
        <strain evidence="13">ATCC 29366 / DSM 635 / J-10-fl</strain>
    </source>
</reference>
<keyword evidence="13" id="KW-1185">Reference proteome</keyword>
<evidence type="ECO:0000256" key="5">
    <source>
        <dbReference type="ARBA" id="ARBA00022946"/>
    </source>
</evidence>
<dbReference type="KEGG" id="cau:Caur_3358"/>
<dbReference type="SUPFAM" id="SSF51905">
    <property type="entry name" value="FAD/NAD(P)-binding domain"/>
    <property type="match status" value="1"/>
</dbReference>
<evidence type="ECO:0000256" key="9">
    <source>
        <dbReference type="SAM" id="Phobius"/>
    </source>
</evidence>
<evidence type="ECO:0000256" key="7">
    <source>
        <dbReference type="ARBA" id="ARBA00023027"/>
    </source>
</evidence>
<evidence type="ECO:0000313" key="12">
    <source>
        <dbReference type="EMBL" id="ABY36543.1"/>
    </source>
</evidence>
<evidence type="ECO:0000259" key="11">
    <source>
        <dbReference type="Pfam" id="PF22366"/>
    </source>
</evidence>
<dbReference type="Pfam" id="PF07992">
    <property type="entry name" value="Pyr_redox_2"/>
    <property type="match status" value="1"/>
</dbReference>
<dbReference type="InterPro" id="IPR045024">
    <property type="entry name" value="NDH-2"/>
</dbReference>
<dbReference type="PANTHER" id="PTHR43706">
    <property type="entry name" value="NADH DEHYDROGENASE"/>
    <property type="match status" value="1"/>
</dbReference>
<keyword evidence="9" id="KW-1133">Transmembrane helix</keyword>
<dbReference type="InterPro" id="IPR054585">
    <property type="entry name" value="NDH2-like_C"/>
</dbReference>